<dbReference type="Proteomes" id="UP000502641">
    <property type="component" value="Chromosome"/>
</dbReference>
<evidence type="ECO:0000256" key="1">
    <source>
        <dbReference type="SAM" id="MobiDB-lite"/>
    </source>
</evidence>
<evidence type="ECO:0000313" key="3">
    <source>
        <dbReference type="Proteomes" id="UP000502641"/>
    </source>
</evidence>
<keyword evidence="3" id="KW-1185">Reference proteome</keyword>
<proteinExistence type="predicted"/>
<feature type="compositionally biased region" description="Basic and acidic residues" evidence="1">
    <location>
        <begin position="114"/>
        <end position="129"/>
    </location>
</feature>
<sequence>MCPDGTTAPPEPPLGAARARAGEPLEKAGITHPEGSLLALYTPGLLQRCPGDRGRERLAGLLAGFAGCVRQACARGTRALLPRTPQEDAAVQTARTHTLGPDRVVWCAATAAGGRRDRPGRAEPPGRPE</sequence>
<dbReference type="AlphaFoldDB" id="A0A6M4PC11"/>
<feature type="region of interest" description="Disordered" evidence="1">
    <location>
        <begin position="1"/>
        <end position="30"/>
    </location>
</feature>
<organism evidence="2 3">
    <name type="scientific">Streptomyces argyrophylli</name>
    <dbReference type="NCBI Taxonomy" id="2726118"/>
    <lineage>
        <taxon>Bacteria</taxon>
        <taxon>Bacillati</taxon>
        <taxon>Actinomycetota</taxon>
        <taxon>Actinomycetes</taxon>
        <taxon>Kitasatosporales</taxon>
        <taxon>Streptomycetaceae</taxon>
        <taxon>Streptomyces</taxon>
    </lineage>
</organism>
<name>A0A6M4PC11_9ACTN</name>
<protein>
    <submittedName>
        <fullName evidence="2">Uncharacterized protein</fullName>
    </submittedName>
</protein>
<reference evidence="2 3" key="1">
    <citation type="submission" date="2020-05" db="EMBL/GenBank/DDBJ databases">
        <authorList>
            <person name="Li K."/>
        </authorList>
    </citation>
    <scope>NUCLEOTIDE SEQUENCE [LARGE SCALE GENOMIC DNA]</scope>
    <source>
        <strain evidence="3">jing01</strain>
    </source>
</reference>
<dbReference type="KEGG" id="sarg:HKX69_03230"/>
<feature type="region of interest" description="Disordered" evidence="1">
    <location>
        <begin position="110"/>
        <end position="129"/>
    </location>
</feature>
<gene>
    <name evidence="2" type="ORF">HKX69_03230</name>
</gene>
<dbReference type="EMBL" id="CP053189">
    <property type="protein sequence ID" value="QJS08658.1"/>
    <property type="molecule type" value="Genomic_DNA"/>
</dbReference>
<evidence type="ECO:0000313" key="2">
    <source>
        <dbReference type="EMBL" id="QJS08658.1"/>
    </source>
</evidence>
<dbReference type="RefSeq" id="WP_171150560.1">
    <property type="nucleotide sequence ID" value="NZ_CP053189.1"/>
</dbReference>
<accession>A0A6M4PC11</accession>